<name>A0AAX3M2J9_9BACL</name>
<dbReference type="EMBL" id="CP117416">
    <property type="protein sequence ID" value="WCT56337.1"/>
    <property type="molecule type" value="Genomic_DNA"/>
</dbReference>
<organism evidence="5 6">
    <name type="scientific">Paenibacillus kyungheensis</name>
    <dbReference type="NCBI Taxonomy" id="1452732"/>
    <lineage>
        <taxon>Bacteria</taxon>
        <taxon>Bacillati</taxon>
        <taxon>Bacillota</taxon>
        <taxon>Bacilli</taxon>
        <taxon>Bacillales</taxon>
        <taxon>Paenibacillaceae</taxon>
        <taxon>Paenibacillus</taxon>
    </lineage>
</organism>
<dbReference type="SUPFAM" id="SSF54909">
    <property type="entry name" value="Dimeric alpha+beta barrel"/>
    <property type="match status" value="1"/>
</dbReference>
<dbReference type="CDD" id="cd00090">
    <property type="entry name" value="HTH_ARSR"/>
    <property type="match status" value="1"/>
</dbReference>
<dbReference type="InterPro" id="IPR019885">
    <property type="entry name" value="Tscrpt_reg_HTH_AsnC-type_CS"/>
</dbReference>
<evidence type="ECO:0000313" key="6">
    <source>
        <dbReference type="Proteomes" id="UP001220509"/>
    </source>
</evidence>
<dbReference type="InterPro" id="IPR011991">
    <property type="entry name" value="ArsR-like_HTH"/>
</dbReference>
<dbReference type="AlphaFoldDB" id="A0AAX3M2J9"/>
<dbReference type="InterPro" id="IPR000485">
    <property type="entry name" value="AsnC-type_HTH_dom"/>
</dbReference>
<evidence type="ECO:0000256" key="1">
    <source>
        <dbReference type="ARBA" id="ARBA00023015"/>
    </source>
</evidence>
<dbReference type="PRINTS" id="PR00033">
    <property type="entry name" value="HTHASNC"/>
</dbReference>
<dbReference type="InterPro" id="IPR019888">
    <property type="entry name" value="Tscrpt_reg_AsnC-like"/>
</dbReference>
<keyword evidence="1" id="KW-0805">Transcription regulation</keyword>
<evidence type="ECO:0000259" key="4">
    <source>
        <dbReference type="PROSITE" id="PS50956"/>
    </source>
</evidence>
<dbReference type="Gene3D" id="1.10.10.10">
    <property type="entry name" value="Winged helix-like DNA-binding domain superfamily/Winged helix DNA-binding domain"/>
    <property type="match status" value="1"/>
</dbReference>
<protein>
    <submittedName>
        <fullName evidence="5">Lrp/AsnC family transcriptional regulator</fullName>
    </submittedName>
</protein>
<dbReference type="PROSITE" id="PS50956">
    <property type="entry name" value="HTH_ASNC_2"/>
    <property type="match status" value="1"/>
</dbReference>
<dbReference type="KEGG" id="pka:PQ456_02055"/>
<dbReference type="Gene3D" id="3.30.70.920">
    <property type="match status" value="1"/>
</dbReference>
<evidence type="ECO:0000256" key="2">
    <source>
        <dbReference type="ARBA" id="ARBA00023125"/>
    </source>
</evidence>
<dbReference type="GO" id="GO:0043200">
    <property type="term" value="P:response to amino acid"/>
    <property type="evidence" value="ECO:0007669"/>
    <property type="project" value="TreeGrafter"/>
</dbReference>
<dbReference type="RefSeq" id="WP_273614632.1">
    <property type="nucleotide sequence ID" value="NZ_CP117416.1"/>
</dbReference>
<dbReference type="FunFam" id="1.10.10.10:FF:000186">
    <property type="entry name" value="AsnC family transcriptional regulator"/>
    <property type="match status" value="1"/>
</dbReference>
<dbReference type="GO" id="GO:0043565">
    <property type="term" value="F:sequence-specific DNA binding"/>
    <property type="evidence" value="ECO:0007669"/>
    <property type="project" value="InterPro"/>
</dbReference>
<proteinExistence type="predicted"/>
<dbReference type="InterPro" id="IPR036390">
    <property type="entry name" value="WH_DNA-bd_sf"/>
</dbReference>
<dbReference type="Pfam" id="PF01037">
    <property type="entry name" value="AsnC_trans_reg"/>
    <property type="match status" value="1"/>
</dbReference>
<evidence type="ECO:0000313" key="5">
    <source>
        <dbReference type="EMBL" id="WCT56337.1"/>
    </source>
</evidence>
<gene>
    <name evidence="5" type="ORF">PQ456_02055</name>
</gene>
<dbReference type="SMART" id="SM00344">
    <property type="entry name" value="HTH_ASNC"/>
    <property type="match status" value="1"/>
</dbReference>
<keyword evidence="6" id="KW-1185">Reference proteome</keyword>
<dbReference type="InterPro" id="IPR011008">
    <property type="entry name" value="Dimeric_a/b-barrel"/>
</dbReference>
<dbReference type="Pfam" id="PF13404">
    <property type="entry name" value="HTH_AsnC-type"/>
    <property type="match status" value="1"/>
</dbReference>
<dbReference type="InterPro" id="IPR036388">
    <property type="entry name" value="WH-like_DNA-bd_sf"/>
</dbReference>
<keyword evidence="2" id="KW-0238">DNA-binding</keyword>
<dbReference type="SUPFAM" id="SSF46785">
    <property type="entry name" value="Winged helix' DNA-binding domain"/>
    <property type="match status" value="1"/>
</dbReference>
<dbReference type="PANTHER" id="PTHR30154">
    <property type="entry name" value="LEUCINE-RESPONSIVE REGULATORY PROTEIN"/>
    <property type="match status" value="1"/>
</dbReference>
<dbReference type="GO" id="GO:0005829">
    <property type="term" value="C:cytosol"/>
    <property type="evidence" value="ECO:0007669"/>
    <property type="project" value="TreeGrafter"/>
</dbReference>
<dbReference type="Proteomes" id="UP001220509">
    <property type="component" value="Chromosome"/>
</dbReference>
<keyword evidence="3" id="KW-0804">Transcription</keyword>
<feature type="domain" description="HTH asnC-type" evidence="4">
    <location>
        <begin position="1"/>
        <end position="62"/>
    </location>
</feature>
<dbReference type="PROSITE" id="PS00519">
    <property type="entry name" value="HTH_ASNC_1"/>
    <property type="match status" value="1"/>
</dbReference>
<sequence length="150" mass="16875">MDQVDQHILLCLQTQARISMTELGKEVGLSQPAVTERVRRMEESGVIQQYRAIVAPDKIGKLTTAYYLFRANDGISFVQFCQETAQIVECHRVSGDYNYLIKVVTSSIMDLEPFENCITSHGSYTTLITLSSPIDHKSLVPTMSKDQQTI</sequence>
<reference evidence="5 6" key="1">
    <citation type="submission" date="2023-02" db="EMBL/GenBank/DDBJ databases">
        <title>Genome sequence of Paenibacillus kyungheensis KACC 18744.</title>
        <authorList>
            <person name="Kim S."/>
            <person name="Heo J."/>
            <person name="Kwon S.-W."/>
        </authorList>
    </citation>
    <scope>NUCLEOTIDE SEQUENCE [LARGE SCALE GENOMIC DNA]</scope>
    <source>
        <strain evidence="5 6">KACC 18744</strain>
    </source>
</reference>
<accession>A0AAX3M2J9</accession>
<dbReference type="InterPro" id="IPR019887">
    <property type="entry name" value="Tscrpt_reg_AsnC/Lrp_C"/>
</dbReference>
<dbReference type="PANTHER" id="PTHR30154:SF20">
    <property type="entry name" value="LEUCINE-RESPONSIVE REGULATORY PROTEIN"/>
    <property type="match status" value="1"/>
</dbReference>
<evidence type="ECO:0000256" key="3">
    <source>
        <dbReference type="ARBA" id="ARBA00023163"/>
    </source>
</evidence>